<keyword evidence="4" id="KW-1185">Reference proteome</keyword>
<comment type="caution">
    <text evidence="3">The sequence shown here is derived from an EMBL/GenBank/DDBJ whole genome shotgun (WGS) entry which is preliminary data.</text>
</comment>
<sequence length="209" mass="22474">MTSTARRAPWNLARCAQAATAVAAAADVFRAAAVRDHVLHATAASQHRSGLVSTVFVDLMTVAVVLFLVWLARSRRNAQELSPRAPLPGAVWTVGAWFVPVVNFIVPRRFVLDIGRASSLAWREKRDTTLVNLWWAAWVAHALVLTVANRTDPGSMPLLVLAEALMITAAVLLVLVIERVTTLQGFALGDTAPAACVPVALISAQKGQR</sequence>
<name>A0A4U5WNB0_STRLS</name>
<proteinExistence type="predicted"/>
<gene>
    <name evidence="3" type="ORF">E4U91_27010</name>
</gene>
<reference evidence="3 4" key="1">
    <citation type="submission" date="2019-04" db="EMBL/GenBank/DDBJ databases">
        <title>Streptomyces lasaliensis sp. nov., an Actinomycete isolated from soil which produces the polyether antibiotic lasalocid.</title>
        <authorList>
            <person name="Erwin G."/>
            <person name="Haber C."/>
        </authorList>
    </citation>
    <scope>NUCLEOTIDE SEQUENCE [LARGE SCALE GENOMIC DNA]</scope>
    <source>
        <strain evidence="3 4">X-537</strain>
    </source>
</reference>
<dbReference type="AlphaFoldDB" id="A0A4U5WNB0"/>
<feature type="domain" description="DUF4328" evidence="2">
    <location>
        <begin position="42"/>
        <end position="181"/>
    </location>
</feature>
<dbReference type="InterPro" id="IPR025565">
    <property type="entry name" value="DUF4328"/>
</dbReference>
<keyword evidence="1" id="KW-0472">Membrane</keyword>
<keyword evidence="1" id="KW-1133">Transmembrane helix</keyword>
<dbReference type="Pfam" id="PF14219">
    <property type="entry name" value="DUF4328"/>
    <property type="match status" value="1"/>
</dbReference>
<keyword evidence="1" id="KW-0812">Transmembrane</keyword>
<evidence type="ECO:0000259" key="2">
    <source>
        <dbReference type="Pfam" id="PF14219"/>
    </source>
</evidence>
<dbReference type="OrthoDB" id="4174975at2"/>
<feature type="transmembrane region" description="Helical" evidence="1">
    <location>
        <begin position="85"/>
        <end position="106"/>
    </location>
</feature>
<evidence type="ECO:0000313" key="3">
    <source>
        <dbReference type="EMBL" id="TKT03380.1"/>
    </source>
</evidence>
<feature type="transmembrane region" description="Helical" evidence="1">
    <location>
        <begin position="55"/>
        <end position="73"/>
    </location>
</feature>
<evidence type="ECO:0000313" key="4">
    <source>
        <dbReference type="Proteomes" id="UP000305929"/>
    </source>
</evidence>
<accession>A0A4U5WNB0</accession>
<dbReference type="Proteomes" id="UP000305929">
    <property type="component" value="Unassembled WGS sequence"/>
</dbReference>
<evidence type="ECO:0000256" key="1">
    <source>
        <dbReference type="SAM" id="Phobius"/>
    </source>
</evidence>
<dbReference type="EMBL" id="SZNQ01000001">
    <property type="protein sequence ID" value="TKT03380.1"/>
    <property type="molecule type" value="Genomic_DNA"/>
</dbReference>
<feature type="transmembrane region" description="Helical" evidence="1">
    <location>
        <begin position="133"/>
        <end position="151"/>
    </location>
</feature>
<feature type="transmembrane region" description="Helical" evidence="1">
    <location>
        <begin position="158"/>
        <end position="177"/>
    </location>
</feature>
<organism evidence="3 4">
    <name type="scientific">Streptomyces lasalocidi</name>
    <name type="common">Streptomyces lasaliensis</name>
    <dbReference type="NCBI Taxonomy" id="324833"/>
    <lineage>
        <taxon>Bacteria</taxon>
        <taxon>Bacillati</taxon>
        <taxon>Actinomycetota</taxon>
        <taxon>Actinomycetes</taxon>
        <taxon>Kitasatosporales</taxon>
        <taxon>Streptomycetaceae</taxon>
        <taxon>Streptomyces</taxon>
    </lineage>
</organism>
<protein>
    <submittedName>
        <fullName evidence="3">DUF4328 domain-containing protein</fullName>
    </submittedName>
</protein>